<name>A0A0R3JU66_CALMK</name>
<dbReference type="EMBL" id="LKHP01000004">
    <property type="protein sequence ID" value="KRQ87088.1"/>
    <property type="molecule type" value="Genomic_DNA"/>
</dbReference>
<evidence type="ECO:0000313" key="3">
    <source>
        <dbReference type="Proteomes" id="UP000052015"/>
    </source>
</evidence>
<dbReference type="InterPro" id="IPR000182">
    <property type="entry name" value="GNAT_dom"/>
</dbReference>
<dbReference type="PATRIC" id="fig|908809.3.peg.896"/>
<comment type="caution">
    <text evidence="2">The sequence shown here is derived from an EMBL/GenBank/DDBJ whole genome shotgun (WGS) entry which is preliminary data.</text>
</comment>
<reference evidence="2 3" key="1">
    <citation type="submission" date="2015-09" db="EMBL/GenBank/DDBJ databases">
        <title>Draft genome sequence of a Caloramator mitchellensis, a moderate thermophile from the Great Artesian Basin of Australia.</title>
        <authorList>
            <person name="Patel B.K."/>
        </authorList>
    </citation>
    <scope>NUCLEOTIDE SEQUENCE [LARGE SCALE GENOMIC DNA]</scope>
    <source>
        <strain evidence="2 3">VF08</strain>
    </source>
</reference>
<dbReference type="Proteomes" id="UP000052015">
    <property type="component" value="Unassembled WGS sequence"/>
</dbReference>
<dbReference type="GO" id="GO:0016747">
    <property type="term" value="F:acyltransferase activity, transferring groups other than amino-acyl groups"/>
    <property type="evidence" value="ECO:0007669"/>
    <property type="project" value="InterPro"/>
</dbReference>
<dbReference type="Gene3D" id="3.40.630.30">
    <property type="match status" value="1"/>
</dbReference>
<dbReference type="Pfam" id="PF00583">
    <property type="entry name" value="Acetyltransf_1"/>
    <property type="match status" value="1"/>
</dbReference>
<evidence type="ECO:0000259" key="1">
    <source>
        <dbReference type="PROSITE" id="PS51186"/>
    </source>
</evidence>
<organism evidence="2 3">
    <name type="scientific">Caloramator mitchellensis</name>
    <dbReference type="NCBI Taxonomy" id="908809"/>
    <lineage>
        <taxon>Bacteria</taxon>
        <taxon>Bacillati</taxon>
        <taxon>Bacillota</taxon>
        <taxon>Clostridia</taxon>
        <taxon>Eubacteriales</taxon>
        <taxon>Clostridiaceae</taxon>
        <taxon>Caloramator</taxon>
    </lineage>
</organism>
<dbReference type="PANTHER" id="PTHR41368">
    <property type="entry name" value="PROTEIN YGHO"/>
    <property type="match status" value="1"/>
</dbReference>
<dbReference type="PANTHER" id="PTHR41368:SF1">
    <property type="entry name" value="PROTEIN YGHO"/>
    <property type="match status" value="1"/>
</dbReference>
<feature type="domain" description="N-acetyltransferase" evidence="1">
    <location>
        <begin position="198"/>
        <end position="374"/>
    </location>
</feature>
<dbReference type="InterPro" id="IPR039968">
    <property type="entry name" value="BcerS-like"/>
</dbReference>
<dbReference type="InterPro" id="IPR016181">
    <property type="entry name" value="Acyl_CoA_acyltransferase"/>
</dbReference>
<dbReference type="SUPFAM" id="SSF55729">
    <property type="entry name" value="Acyl-CoA N-acyltransferases (Nat)"/>
    <property type="match status" value="1"/>
</dbReference>
<dbReference type="PROSITE" id="PS51186">
    <property type="entry name" value="GNAT"/>
    <property type="match status" value="1"/>
</dbReference>
<dbReference type="STRING" id="908809.ABG79_00886"/>
<sequence>MIIIKEVIDKREEKEFIKLPWKIYNDDKNWVSPLISDFKKTIRGENSTLKHDGPYKLILAFKDNETVGRMLIGINQKINKIKKYKRGYISFFECIDDFETAKSMFDYAINWFKQNGVDEIVGPVNVPNGDDNRGILIDNFDDPPYVINVYNKPYYKDLFEKYGFEKYWDVYAFHYDINTVNIERYERAYNFAVDKFDFVVEKLNRKRLSKDIEDIKQIIARAMPEEWEDFIPLDKDEIEIMANNLVPVVDEDFIFIARTKDGQPIGFNIALPDYNQALKYVNGRLFPFGIFKLLYHKRFINRLRVFVLFVIPEYRKKGVSSAIYLNIFKSAREKGFIEAEGSTIWEYNTPMINDAIKLGGKIYKTYRIFKLKLT</sequence>
<gene>
    <name evidence="2" type="ORF">ABG79_00886</name>
</gene>
<dbReference type="RefSeq" id="WP_057977532.1">
    <property type="nucleotide sequence ID" value="NZ_LKHP01000004.1"/>
</dbReference>
<dbReference type="OrthoDB" id="9806005at2"/>
<keyword evidence="3" id="KW-1185">Reference proteome</keyword>
<evidence type="ECO:0000313" key="2">
    <source>
        <dbReference type="EMBL" id="KRQ87088.1"/>
    </source>
</evidence>
<accession>A0A0R3JU66</accession>
<dbReference type="AlphaFoldDB" id="A0A0R3JU66"/>
<proteinExistence type="predicted"/>
<protein>
    <recommendedName>
        <fullName evidence="1">N-acetyltransferase domain-containing protein</fullName>
    </recommendedName>
</protein>